<keyword evidence="4" id="KW-1185">Reference proteome</keyword>
<sequence>MTNATKTETTQIYSVYIKADAKKVWDAITQREWTEKYGYGGYADYSKGTGRFETHPSQDMIDAGKANGYEIPDVIIEGEILAYDPPTKLALTWHMLMDPETAKESFTKLTYEIKEVPGGVKLTVTHDLEGAPVLAAVTSGSQEELGAGGGWAWILSDLKSLIETGEALSPR</sequence>
<dbReference type="InterPro" id="IPR023393">
    <property type="entry name" value="START-like_dom_sf"/>
</dbReference>
<evidence type="ECO:0000313" key="4">
    <source>
        <dbReference type="Proteomes" id="UP000294257"/>
    </source>
</evidence>
<evidence type="ECO:0000256" key="1">
    <source>
        <dbReference type="ARBA" id="ARBA00006817"/>
    </source>
</evidence>
<comment type="similarity">
    <text evidence="1">Belongs to the AHA1 family.</text>
</comment>
<evidence type="ECO:0000313" key="3">
    <source>
        <dbReference type="EMBL" id="RZS44817.1"/>
    </source>
</evidence>
<reference evidence="3 4" key="1">
    <citation type="submission" date="2019-02" db="EMBL/GenBank/DDBJ databases">
        <title>Genomic Encyclopedia of Type Strains, Phase IV (KMG-IV): sequencing the most valuable type-strain genomes for metagenomic binning, comparative biology and taxonomic classification.</title>
        <authorList>
            <person name="Goeker M."/>
        </authorList>
    </citation>
    <scope>NUCLEOTIDE SEQUENCE [LARGE SCALE GENOMIC DNA]</scope>
    <source>
        <strain evidence="3 4">DSM 101727</strain>
    </source>
</reference>
<evidence type="ECO:0000259" key="2">
    <source>
        <dbReference type="Pfam" id="PF08327"/>
    </source>
</evidence>
<dbReference type="OrthoDB" id="9815653at2"/>
<dbReference type="Gene3D" id="3.30.530.20">
    <property type="match status" value="1"/>
</dbReference>
<gene>
    <name evidence="3" type="ORF">EV193_101696</name>
</gene>
<dbReference type="RefSeq" id="WP_130342450.1">
    <property type="nucleotide sequence ID" value="NZ_SGWQ01000001.1"/>
</dbReference>
<comment type="caution">
    <text evidence="3">The sequence shown here is derived from an EMBL/GenBank/DDBJ whole genome shotgun (WGS) entry which is preliminary data.</text>
</comment>
<dbReference type="SUPFAM" id="SSF55961">
    <property type="entry name" value="Bet v1-like"/>
    <property type="match status" value="1"/>
</dbReference>
<dbReference type="InterPro" id="IPR013538">
    <property type="entry name" value="ASHA1/2-like_C"/>
</dbReference>
<dbReference type="AlphaFoldDB" id="A0A4Q7L652"/>
<protein>
    <submittedName>
        <fullName evidence="3">Uncharacterized protein YndB with AHSA1/START domain</fullName>
    </submittedName>
</protein>
<name>A0A4Q7L652_9PSEU</name>
<proteinExistence type="inferred from homology"/>
<dbReference type="Pfam" id="PF08327">
    <property type="entry name" value="AHSA1"/>
    <property type="match status" value="1"/>
</dbReference>
<dbReference type="Proteomes" id="UP000294257">
    <property type="component" value="Unassembled WGS sequence"/>
</dbReference>
<feature type="domain" description="Activator of Hsp90 ATPase homologue 1/2-like C-terminal" evidence="2">
    <location>
        <begin position="19"/>
        <end position="163"/>
    </location>
</feature>
<accession>A0A4Q7L652</accession>
<dbReference type="EMBL" id="SGWQ01000001">
    <property type="protein sequence ID" value="RZS44817.1"/>
    <property type="molecule type" value="Genomic_DNA"/>
</dbReference>
<organism evidence="3 4">
    <name type="scientific">Herbihabitans rhizosphaerae</name>
    <dbReference type="NCBI Taxonomy" id="1872711"/>
    <lineage>
        <taxon>Bacteria</taxon>
        <taxon>Bacillati</taxon>
        <taxon>Actinomycetota</taxon>
        <taxon>Actinomycetes</taxon>
        <taxon>Pseudonocardiales</taxon>
        <taxon>Pseudonocardiaceae</taxon>
        <taxon>Herbihabitans</taxon>
    </lineage>
</organism>